<evidence type="ECO:0000313" key="2">
    <source>
        <dbReference type="EMBL" id="CAJ1944814.1"/>
    </source>
</evidence>
<dbReference type="Proteomes" id="UP001189624">
    <property type="component" value="Chromosome 3"/>
</dbReference>
<reference evidence="2" key="1">
    <citation type="submission" date="2023-10" db="EMBL/GenBank/DDBJ databases">
        <authorList>
            <person name="Domelevo Entfellner J.-B."/>
        </authorList>
    </citation>
    <scope>NUCLEOTIDE SEQUENCE</scope>
</reference>
<feature type="non-terminal residue" evidence="2">
    <location>
        <position position="1"/>
    </location>
</feature>
<organism evidence="2 3">
    <name type="scientific">Sphenostylis stenocarpa</name>
    <dbReference type="NCBI Taxonomy" id="92480"/>
    <lineage>
        <taxon>Eukaryota</taxon>
        <taxon>Viridiplantae</taxon>
        <taxon>Streptophyta</taxon>
        <taxon>Embryophyta</taxon>
        <taxon>Tracheophyta</taxon>
        <taxon>Spermatophyta</taxon>
        <taxon>Magnoliopsida</taxon>
        <taxon>eudicotyledons</taxon>
        <taxon>Gunneridae</taxon>
        <taxon>Pentapetalae</taxon>
        <taxon>rosids</taxon>
        <taxon>fabids</taxon>
        <taxon>Fabales</taxon>
        <taxon>Fabaceae</taxon>
        <taxon>Papilionoideae</taxon>
        <taxon>50 kb inversion clade</taxon>
        <taxon>NPAAA clade</taxon>
        <taxon>indigoferoid/millettioid clade</taxon>
        <taxon>Phaseoleae</taxon>
        <taxon>Sphenostylis</taxon>
    </lineage>
</organism>
<feature type="compositionally biased region" description="Basic residues" evidence="1">
    <location>
        <begin position="61"/>
        <end position="76"/>
    </location>
</feature>
<keyword evidence="3" id="KW-1185">Reference proteome</keyword>
<proteinExistence type="predicted"/>
<dbReference type="EMBL" id="OY731400">
    <property type="protein sequence ID" value="CAJ1944814.1"/>
    <property type="molecule type" value="Genomic_DNA"/>
</dbReference>
<gene>
    <name evidence="2" type="ORF">AYBTSS11_LOCUS12115</name>
</gene>
<dbReference type="AlphaFoldDB" id="A0AA86S873"/>
<evidence type="ECO:0000313" key="3">
    <source>
        <dbReference type="Proteomes" id="UP001189624"/>
    </source>
</evidence>
<sequence>CVYDTRPQYEIASHISLSGCVSHPEPTLWPTFSLALLQRRECREMRIHWFTPSEAGDPAKRRTSGRHCHRKHVEDG</sequence>
<protein>
    <submittedName>
        <fullName evidence="2">Uncharacterized protein</fullName>
    </submittedName>
</protein>
<dbReference type="Gramene" id="rna-AYBTSS11_LOCUS12115">
    <property type="protein sequence ID" value="CAJ1944814.1"/>
    <property type="gene ID" value="gene-AYBTSS11_LOCUS12115"/>
</dbReference>
<feature type="region of interest" description="Disordered" evidence="1">
    <location>
        <begin position="53"/>
        <end position="76"/>
    </location>
</feature>
<accession>A0AA86S873</accession>
<evidence type="ECO:0000256" key="1">
    <source>
        <dbReference type="SAM" id="MobiDB-lite"/>
    </source>
</evidence>
<name>A0AA86S873_9FABA</name>